<reference evidence="1 2" key="1">
    <citation type="submission" date="2017-10" db="EMBL/GenBank/DDBJ databases">
        <title>Bacillus sp. nov., a halophilic bacterium isolated from a Keqin Lake.</title>
        <authorList>
            <person name="Wang H."/>
        </authorList>
    </citation>
    <scope>NUCLEOTIDE SEQUENCE [LARGE SCALE GENOMIC DNA]</scope>
    <source>
        <strain evidence="1 2">KQ-12</strain>
    </source>
</reference>
<protein>
    <submittedName>
        <fullName evidence="1">Uncharacterized protein</fullName>
    </submittedName>
</protein>
<dbReference type="EMBL" id="PDOD01000003">
    <property type="protein sequence ID" value="PYZ92587.1"/>
    <property type="molecule type" value="Genomic_DNA"/>
</dbReference>
<comment type="caution">
    <text evidence="1">The sequence shown here is derived from an EMBL/GenBank/DDBJ whole genome shotgun (WGS) entry which is preliminary data.</text>
</comment>
<organism evidence="1 2">
    <name type="scientific">Salipaludibacillus keqinensis</name>
    <dbReference type="NCBI Taxonomy" id="2045207"/>
    <lineage>
        <taxon>Bacteria</taxon>
        <taxon>Bacillati</taxon>
        <taxon>Bacillota</taxon>
        <taxon>Bacilli</taxon>
        <taxon>Bacillales</taxon>
        <taxon>Bacillaceae</taxon>
    </lineage>
</organism>
<proteinExistence type="predicted"/>
<sequence length="64" mass="6821">MVIAEPIAVVMGGRHDGKGEEALLRIIPDGDFMFYACSIHSGFSSDIITGASSLTGCFHNVQCF</sequence>
<gene>
    <name evidence="1" type="ORF">CR194_13025</name>
</gene>
<keyword evidence="2" id="KW-1185">Reference proteome</keyword>
<dbReference type="AlphaFoldDB" id="A0A323TGA4"/>
<dbReference type="Proteomes" id="UP000248214">
    <property type="component" value="Unassembled WGS sequence"/>
</dbReference>
<evidence type="ECO:0000313" key="1">
    <source>
        <dbReference type="EMBL" id="PYZ92587.1"/>
    </source>
</evidence>
<evidence type="ECO:0000313" key="2">
    <source>
        <dbReference type="Proteomes" id="UP000248214"/>
    </source>
</evidence>
<accession>A0A323TGA4</accession>
<name>A0A323TGA4_9BACI</name>